<dbReference type="SUPFAM" id="SSF55797">
    <property type="entry name" value="PR-1-like"/>
    <property type="match status" value="1"/>
</dbReference>
<dbReference type="GO" id="GO:0005576">
    <property type="term" value="C:extracellular region"/>
    <property type="evidence" value="ECO:0007669"/>
    <property type="project" value="InterPro"/>
</dbReference>
<proteinExistence type="predicted"/>
<comment type="caution">
    <text evidence="3">The sequence shown here is derived from an EMBL/GenBank/DDBJ whole genome shotgun (WGS) entry which is preliminary data.</text>
</comment>
<keyword evidence="4" id="KW-1185">Reference proteome</keyword>
<evidence type="ECO:0000259" key="2">
    <source>
        <dbReference type="SMART" id="SM00198"/>
    </source>
</evidence>
<evidence type="ECO:0000313" key="4">
    <source>
        <dbReference type="Proteomes" id="UP000660729"/>
    </source>
</evidence>
<dbReference type="SMART" id="SM00198">
    <property type="entry name" value="SCP"/>
    <property type="match status" value="1"/>
</dbReference>
<gene>
    <name evidence="3" type="ORF">HII31_10462</name>
</gene>
<name>A0A8H6RCN9_9PEZI</name>
<dbReference type="InterPro" id="IPR014044">
    <property type="entry name" value="CAP_dom"/>
</dbReference>
<dbReference type="EMBL" id="JABCIY010000213">
    <property type="protein sequence ID" value="KAF7188177.1"/>
    <property type="molecule type" value="Genomic_DNA"/>
</dbReference>
<dbReference type="AlphaFoldDB" id="A0A8H6RCN9"/>
<evidence type="ECO:0000313" key="3">
    <source>
        <dbReference type="EMBL" id="KAF7188177.1"/>
    </source>
</evidence>
<evidence type="ECO:0000256" key="1">
    <source>
        <dbReference type="SAM" id="SignalP"/>
    </source>
</evidence>
<dbReference type="InterPro" id="IPR018244">
    <property type="entry name" value="Allrgn_V5/Tpx1_CS"/>
</dbReference>
<feature type="signal peptide" evidence="1">
    <location>
        <begin position="1"/>
        <end position="24"/>
    </location>
</feature>
<protein>
    <submittedName>
        <fullName evidence="3">Cell wall protein PRY3</fullName>
    </submittedName>
</protein>
<sequence length="272" mass="29117">MRTMQGTYSFRVLAKSLFVGSALAAATDSYTTLTSTTTVATSTTTITLTLSRIASSSASATTDSSIDPPTQARLLASSTFTTTSALPSTTMGSSFQSEVLNSTNWYRAQHEAAPLTWNSTLADYAQDYAKGCIWKHSGGPYGENLAANFASPTLAIDAWGKEEHSYSYRSGKFTEEDGHFTQLVWQNTTQVGCGLVQCDNDAHAGVKGAYLVCEYSPRGNVDGQFKYNVDKPGMEDDGTLGLGGASNMHDGAREMVVTLVVVYVIFALCFLC</sequence>
<accession>A0A8H6RCN9</accession>
<feature type="chain" id="PRO_5034047375" evidence="1">
    <location>
        <begin position="25"/>
        <end position="272"/>
    </location>
</feature>
<dbReference type="InterPro" id="IPR035940">
    <property type="entry name" value="CAP_sf"/>
</dbReference>
<dbReference type="PANTHER" id="PTHR10334">
    <property type="entry name" value="CYSTEINE-RICH SECRETORY PROTEIN-RELATED"/>
    <property type="match status" value="1"/>
</dbReference>
<dbReference type="Proteomes" id="UP000660729">
    <property type="component" value="Unassembled WGS sequence"/>
</dbReference>
<keyword evidence="1" id="KW-0732">Signal</keyword>
<dbReference type="PRINTS" id="PR00837">
    <property type="entry name" value="V5TPXLIKE"/>
</dbReference>
<dbReference type="InterPro" id="IPR001283">
    <property type="entry name" value="CRISP-related"/>
</dbReference>
<feature type="domain" description="SCP" evidence="2">
    <location>
        <begin position="94"/>
        <end position="223"/>
    </location>
</feature>
<dbReference type="OrthoDB" id="337038at2759"/>
<dbReference type="PROSITE" id="PS01009">
    <property type="entry name" value="CRISP_1"/>
    <property type="match status" value="1"/>
</dbReference>
<reference evidence="3" key="1">
    <citation type="submission" date="2020-04" db="EMBL/GenBank/DDBJ databases">
        <title>Draft genome resource of the tomato pathogen Pseudocercospora fuligena.</title>
        <authorList>
            <person name="Zaccaron A."/>
        </authorList>
    </citation>
    <scope>NUCLEOTIDE SEQUENCE</scope>
    <source>
        <strain evidence="3">PF001</strain>
    </source>
</reference>
<organism evidence="3 4">
    <name type="scientific">Pseudocercospora fuligena</name>
    <dbReference type="NCBI Taxonomy" id="685502"/>
    <lineage>
        <taxon>Eukaryota</taxon>
        <taxon>Fungi</taxon>
        <taxon>Dikarya</taxon>
        <taxon>Ascomycota</taxon>
        <taxon>Pezizomycotina</taxon>
        <taxon>Dothideomycetes</taxon>
        <taxon>Dothideomycetidae</taxon>
        <taxon>Mycosphaerellales</taxon>
        <taxon>Mycosphaerellaceae</taxon>
        <taxon>Pseudocercospora</taxon>
    </lineage>
</organism>
<dbReference type="Pfam" id="PF00188">
    <property type="entry name" value="CAP"/>
    <property type="match status" value="1"/>
</dbReference>
<dbReference type="Gene3D" id="3.40.33.10">
    <property type="entry name" value="CAP"/>
    <property type="match status" value="1"/>
</dbReference>